<dbReference type="Proteomes" id="UP000092544">
    <property type="component" value="Unassembled WGS sequence"/>
</dbReference>
<dbReference type="EMBL" id="FLOB01000006">
    <property type="protein sequence ID" value="SBS33702.1"/>
    <property type="molecule type" value="Genomic_DNA"/>
</dbReference>
<proteinExistence type="predicted"/>
<organism evidence="1 2">
    <name type="scientific">Marinomonas spartinae</name>
    <dbReference type="NCBI Taxonomy" id="1792290"/>
    <lineage>
        <taxon>Bacteria</taxon>
        <taxon>Pseudomonadati</taxon>
        <taxon>Pseudomonadota</taxon>
        <taxon>Gammaproteobacteria</taxon>
        <taxon>Oceanospirillales</taxon>
        <taxon>Oceanospirillaceae</taxon>
        <taxon>Marinomonas</taxon>
    </lineage>
</organism>
<protein>
    <submittedName>
        <fullName evidence="1">Uncharacterized protein</fullName>
    </submittedName>
</protein>
<reference evidence="1 2" key="1">
    <citation type="submission" date="2016-06" db="EMBL/GenBank/DDBJ databases">
        <authorList>
            <person name="Kjaerup R.B."/>
            <person name="Dalgaard T.S."/>
            <person name="Juul-Madsen H.R."/>
        </authorList>
    </citation>
    <scope>NUCLEOTIDE SEQUENCE [LARGE SCALE GENOMIC DNA]</scope>
    <source>
        <strain evidence="1 2">CECT 8886</strain>
    </source>
</reference>
<dbReference type="InterPro" id="IPR014719">
    <property type="entry name" value="Ribosomal_bL12_C/ClpS-like"/>
</dbReference>
<gene>
    <name evidence="1" type="ORF">MSP8886_02843</name>
</gene>
<dbReference type="AlphaFoldDB" id="A0A1A8TMB0"/>
<evidence type="ECO:0000313" key="1">
    <source>
        <dbReference type="EMBL" id="SBS33702.1"/>
    </source>
</evidence>
<dbReference type="SUPFAM" id="SSF54736">
    <property type="entry name" value="ClpS-like"/>
    <property type="match status" value="1"/>
</dbReference>
<dbReference type="OrthoDB" id="9770553at2"/>
<name>A0A1A8TMB0_9GAMM</name>
<sequence>MNDDKLKRAVPEGFEQVELQPVEYSPLMYIDIALSEGMPKGEGFDLWYTSFGLNKMSAISSIRSMTGMGLKELNVKAHYPPILLKEKLSITELNEFILRHKMDHIIYSFKE</sequence>
<evidence type="ECO:0000313" key="2">
    <source>
        <dbReference type="Proteomes" id="UP000092544"/>
    </source>
</evidence>
<accession>A0A1A8TMB0</accession>
<dbReference type="RefSeq" id="WP_067017510.1">
    <property type="nucleotide sequence ID" value="NZ_FLOB01000006.1"/>
</dbReference>
<keyword evidence="2" id="KW-1185">Reference proteome</keyword>